<dbReference type="RefSeq" id="WP_378109332.1">
    <property type="nucleotide sequence ID" value="NZ_JBHRZU010000006.1"/>
</dbReference>
<reference evidence="1 2" key="1">
    <citation type="submission" date="2021-03" db="EMBL/GenBank/DDBJ databases">
        <title>Genomic Encyclopedia of Type Strains, Phase IV (KMG-IV): sequencing the most valuable type-strain genomes for metagenomic binning, comparative biology and taxonomic classification.</title>
        <authorList>
            <person name="Goeker M."/>
        </authorList>
    </citation>
    <scope>NUCLEOTIDE SEQUENCE [LARGE SCALE GENOMIC DNA]</scope>
    <source>
        <strain evidence="1 2">DSM 28650</strain>
    </source>
</reference>
<dbReference type="EMBL" id="JAGGLL010000017">
    <property type="protein sequence ID" value="MBP2022556.1"/>
    <property type="molecule type" value="Genomic_DNA"/>
</dbReference>
<evidence type="ECO:0000313" key="1">
    <source>
        <dbReference type="EMBL" id="MBP2022556.1"/>
    </source>
</evidence>
<gene>
    <name evidence="1" type="ORF">J2Z44_002377</name>
</gene>
<evidence type="ECO:0000313" key="2">
    <source>
        <dbReference type="Proteomes" id="UP001519308"/>
    </source>
</evidence>
<protein>
    <submittedName>
        <fullName evidence="1">Uncharacterized protein</fullName>
    </submittedName>
</protein>
<proteinExistence type="predicted"/>
<accession>A0ABS4K438</accession>
<dbReference type="Proteomes" id="UP001519308">
    <property type="component" value="Unassembled WGS sequence"/>
</dbReference>
<name>A0ABS4K438_9CLOT</name>
<sequence length="135" mass="15983">MLRLSQYHNLQQAIKIIKLLEIQVLESTEIIQQIHLYLNNNLRICISNIIINNEWFNDIITLRKYLTELELRQVIDLMYHFDSLQKNYNYWTESGDENLQSILKTNISPGNSDLIDEVNAVRTMIIKLKSDFSIN</sequence>
<keyword evidence="2" id="KW-1185">Reference proteome</keyword>
<organism evidence="1 2">
    <name type="scientific">Clostridium punense</name>
    <dbReference type="NCBI Taxonomy" id="1054297"/>
    <lineage>
        <taxon>Bacteria</taxon>
        <taxon>Bacillati</taxon>
        <taxon>Bacillota</taxon>
        <taxon>Clostridia</taxon>
        <taxon>Eubacteriales</taxon>
        <taxon>Clostridiaceae</taxon>
        <taxon>Clostridium</taxon>
    </lineage>
</organism>
<comment type="caution">
    <text evidence="1">The sequence shown here is derived from an EMBL/GenBank/DDBJ whole genome shotgun (WGS) entry which is preliminary data.</text>
</comment>